<feature type="transmembrane region" description="Helical" evidence="1">
    <location>
        <begin position="199"/>
        <end position="220"/>
    </location>
</feature>
<keyword evidence="1" id="KW-1133">Transmembrane helix</keyword>
<accession>A0AA39QGM1</accession>
<evidence type="ECO:0000259" key="2">
    <source>
        <dbReference type="Pfam" id="PF20151"/>
    </source>
</evidence>
<feature type="domain" description="DUF6533" evidence="2">
    <location>
        <begin position="13"/>
        <end position="59"/>
    </location>
</feature>
<sequence length="279" mass="31775">MSLTIPSNPFSLYSFFASVTVLLYDHLLLLPTDINYVWLPRPVHPLVLLFALNRYLPLVVTGMSIDWLLHVPSTAQCRYLSYVIGLLGAIGVFMSQVILMIRTYAIWDRNRVVFWCFIGIGTFSFIPRVVSLSIHLRTSQFVSPFDHADCLGHSSSMPDLFYILVLVSETIIASLTLFKGVQHLRRSSHPFIKELYVSGIFFFACLLLITLANILVPMWAPGMTLFFLGSFQTNLHSILSNRIMLIILKQRQTYQCYSTDERYTGDIELSDITSDDLVS</sequence>
<dbReference type="EMBL" id="JAUEPU010000005">
    <property type="protein sequence ID" value="KAK0502552.1"/>
    <property type="molecule type" value="Genomic_DNA"/>
</dbReference>
<keyword evidence="1" id="KW-0472">Membrane</keyword>
<feature type="transmembrane region" description="Helical" evidence="1">
    <location>
        <begin position="43"/>
        <end position="67"/>
    </location>
</feature>
<feature type="transmembrane region" description="Helical" evidence="1">
    <location>
        <begin position="79"/>
        <end position="100"/>
    </location>
</feature>
<gene>
    <name evidence="3" type="ORF">EDD18DRAFT_1278511</name>
</gene>
<feature type="transmembrane region" description="Helical" evidence="1">
    <location>
        <begin position="160"/>
        <end position="178"/>
    </location>
</feature>
<keyword evidence="1" id="KW-0812">Transmembrane</keyword>
<reference evidence="3" key="1">
    <citation type="submission" date="2023-06" db="EMBL/GenBank/DDBJ databases">
        <authorList>
            <consortium name="Lawrence Berkeley National Laboratory"/>
            <person name="Ahrendt S."/>
            <person name="Sahu N."/>
            <person name="Indic B."/>
            <person name="Wong-Bajracharya J."/>
            <person name="Merenyi Z."/>
            <person name="Ke H.-M."/>
            <person name="Monk M."/>
            <person name="Kocsube S."/>
            <person name="Drula E."/>
            <person name="Lipzen A."/>
            <person name="Balint B."/>
            <person name="Henrissat B."/>
            <person name="Andreopoulos B."/>
            <person name="Martin F.M."/>
            <person name="Harder C.B."/>
            <person name="Rigling D."/>
            <person name="Ford K.L."/>
            <person name="Foster G.D."/>
            <person name="Pangilinan J."/>
            <person name="Papanicolaou A."/>
            <person name="Barry K."/>
            <person name="LaButti K."/>
            <person name="Viragh M."/>
            <person name="Koriabine M."/>
            <person name="Yan M."/>
            <person name="Riley R."/>
            <person name="Champramary S."/>
            <person name="Plett K.L."/>
            <person name="Tsai I.J."/>
            <person name="Slot J."/>
            <person name="Sipos G."/>
            <person name="Plett J."/>
            <person name="Nagy L.G."/>
            <person name="Grigoriev I.V."/>
        </authorList>
    </citation>
    <scope>NUCLEOTIDE SEQUENCE</scope>
    <source>
        <strain evidence="3">HWK02</strain>
    </source>
</reference>
<dbReference type="Pfam" id="PF20151">
    <property type="entry name" value="DUF6533"/>
    <property type="match status" value="1"/>
</dbReference>
<dbReference type="Proteomes" id="UP001175228">
    <property type="component" value="Unassembled WGS sequence"/>
</dbReference>
<dbReference type="InterPro" id="IPR045340">
    <property type="entry name" value="DUF6533"/>
</dbReference>
<protein>
    <recommendedName>
        <fullName evidence="2">DUF6533 domain-containing protein</fullName>
    </recommendedName>
</protein>
<organism evidence="3 4">
    <name type="scientific">Armillaria luteobubalina</name>
    <dbReference type="NCBI Taxonomy" id="153913"/>
    <lineage>
        <taxon>Eukaryota</taxon>
        <taxon>Fungi</taxon>
        <taxon>Dikarya</taxon>
        <taxon>Basidiomycota</taxon>
        <taxon>Agaricomycotina</taxon>
        <taxon>Agaricomycetes</taxon>
        <taxon>Agaricomycetidae</taxon>
        <taxon>Agaricales</taxon>
        <taxon>Marasmiineae</taxon>
        <taxon>Physalacriaceae</taxon>
        <taxon>Armillaria</taxon>
    </lineage>
</organism>
<dbReference type="AlphaFoldDB" id="A0AA39QGM1"/>
<feature type="transmembrane region" description="Helical" evidence="1">
    <location>
        <begin position="12"/>
        <end position="31"/>
    </location>
</feature>
<evidence type="ECO:0000313" key="3">
    <source>
        <dbReference type="EMBL" id="KAK0502552.1"/>
    </source>
</evidence>
<proteinExistence type="predicted"/>
<keyword evidence="4" id="KW-1185">Reference proteome</keyword>
<name>A0AA39QGM1_9AGAR</name>
<evidence type="ECO:0000256" key="1">
    <source>
        <dbReference type="SAM" id="Phobius"/>
    </source>
</evidence>
<comment type="caution">
    <text evidence="3">The sequence shown here is derived from an EMBL/GenBank/DDBJ whole genome shotgun (WGS) entry which is preliminary data.</text>
</comment>
<evidence type="ECO:0000313" key="4">
    <source>
        <dbReference type="Proteomes" id="UP001175228"/>
    </source>
</evidence>
<feature type="transmembrane region" description="Helical" evidence="1">
    <location>
        <begin position="112"/>
        <end position="134"/>
    </location>
</feature>